<dbReference type="InterPro" id="IPR058240">
    <property type="entry name" value="rSAM_sf"/>
</dbReference>
<gene>
    <name evidence="8" type="ORF">CO192_11345</name>
    <name evidence="9" type="ORF">EAO82_00800</name>
</gene>
<proteinExistence type="inferred from homology"/>
<dbReference type="SFLD" id="SFLDG01384">
    <property type="entry name" value="thioether_bond_formation_requi"/>
    <property type="match status" value="1"/>
</dbReference>
<sequence>MNYGFNTRYSIENQTAAGHGIVFFIRKEHRDDIVVLDELSVALLERAEKTGGISESDADKATFARLVGENILVPFTPSDSLEHLPYVEDLNFWLQVTDSCNLACSYCYIPSLNSNQLFRSDLFDVLTRKLLEVKGLRTVSIKLAGGEPLMAFKKWHANVAKLKKVLAEEKIELQLRLITNLTTLTDSMIDFIKEYDIAISVSLDGLAAYHDKNRIYTGTQKGTFEVVDKNIKRLQHAGITPSVMVTVTSENHKGIPDLVGYLIENDITFRLADAKGGYINPGEFLSAMEKVSDVIQAGVDDGFPVSRRIVVSDLRTHYPSSTPCSMGKNAAAIYLDGSVYFCHTEFGKGKPLGHLDDDKGLLDIIQKGRERHFGLSDDCQQCEYRLICAGGCPLYRVEGKSPMCQSYKKIIRQVFDLYEREKDLL</sequence>
<evidence type="ECO:0000256" key="5">
    <source>
        <dbReference type="ARBA" id="ARBA00023014"/>
    </source>
</evidence>
<keyword evidence="11" id="KW-1185">Reference proteome</keyword>
<comment type="cofactor">
    <cofactor evidence="1">
        <name>[4Fe-4S] cluster</name>
        <dbReference type="ChEBI" id="CHEBI:49883"/>
    </cofactor>
</comment>
<evidence type="ECO:0000256" key="3">
    <source>
        <dbReference type="ARBA" id="ARBA00022723"/>
    </source>
</evidence>
<dbReference type="GO" id="GO:0046872">
    <property type="term" value="F:metal ion binding"/>
    <property type="evidence" value="ECO:0007669"/>
    <property type="project" value="UniProtKB-KW"/>
</dbReference>
<evidence type="ECO:0000256" key="6">
    <source>
        <dbReference type="ARBA" id="ARBA00023601"/>
    </source>
</evidence>
<dbReference type="PROSITE" id="PS51918">
    <property type="entry name" value="RADICAL_SAM"/>
    <property type="match status" value="1"/>
</dbReference>
<dbReference type="SFLD" id="SFLDS00029">
    <property type="entry name" value="Radical_SAM"/>
    <property type="match status" value="1"/>
</dbReference>
<evidence type="ECO:0000313" key="10">
    <source>
        <dbReference type="Proteomes" id="UP000243750"/>
    </source>
</evidence>
<dbReference type="SMART" id="SM00729">
    <property type="entry name" value="Elp3"/>
    <property type="match status" value="1"/>
</dbReference>
<dbReference type="Gene3D" id="3.20.20.70">
    <property type="entry name" value="Aldolase class I"/>
    <property type="match status" value="1"/>
</dbReference>
<dbReference type="RefSeq" id="WP_096346718.1">
    <property type="nucleotide sequence ID" value="NZ_CP033116.1"/>
</dbReference>
<keyword evidence="2" id="KW-0949">S-adenosyl-L-methionine</keyword>
<dbReference type="SUPFAM" id="SSF102114">
    <property type="entry name" value="Radical SAM enzymes"/>
    <property type="match status" value="1"/>
</dbReference>
<dbReference type="CDD" id="cd01335">
    <property type="entry name" value="Radical_SAM"/>
    <property type="match status" value="1"/>
</dbReference>
<evidence type="ECO:0000256" key="1">
    <source>
        <dbReference type="ARBA" id="ARBA00001966"/>
    </source>
</evidence>
<dbReference type="InterPro" id="IPR006638">
    <property type="entry name" value="Elp3/MiaA/NifB-like_rSAM"/>
</dbReference>
<dbReference type="InterPro" id="IPR013785">
    <property type="entry name" value="Aldolase_TIM"/>
</dbReference>
<keyword evidence="3" id="KW-0479">Metal-binding</keyword>
<protein>
    <submittedName>
        <fullName evidence="9">Radical SAM protein</fullName>
    </submittedName>
    <submittedName>
        <fullName evidence="8">Radical SAM/SPASM domain-containing protein</fullName>
    </submittedName>
</protein>
<dbReference type="Pfam" id="PF04055">
    <property type="entry name" value="Radical_SAM"/>
    <property type="match status" value="1"/>
</dbReference>
<dbReference type="GO" id="GO:0051536">
    <property type="term" value="F:iron-sulfur cluster binding"/>
    <property type="evidence" value="ECO:0007669"/>
    <property type="project" value="UniProtKB-KW"/>
</dbReference>
<name>A0AA91U2L3_9GAMM</name>
<dbReference type="NCBIfam" id="TIGR04085">
    <property type="entry name" value="rSAM_more_4Fe4S"/>
    <property type="match status" value="1"/>
</dbReference>
<dbReference type="EMBL" id="CP033116">
    <property type="protein sequence ID" value="QFY55035.1"/>
    <property type="molecule type" value="Genomic_DNA"/>
</dbReference>
<dbReference type="Pfam" id="PF13186">
    <property type="entry name" value="SPASM"/>
    <property type="match status" value="1"/>
</dbReference>
<dbReference type="PANTHER" id="PTHR43273">
    <property type="entry name" value="ANAEROBIC SULFATASE-MATURATING ENZYME HOMOLOG ASLB-RELATED"/>
    <property type="match status" value="1"/>
</dbReference>
<reference evidence="9 11" key="2">
    <citation type="submission" date="2018-10" db="EMBL/GenBank/DDBJ databases">
        <title>Complete genome sequence of Pseudomonas pelagia strain Kongs-67.</title>
        <authorList>
            <person name="Sinha R.K."/>
            <person name="Krishnan K."/>
        </authorList>
    </citation>
    <scope>NUCLEOTIDE SEQUENCE [LARGE SCALE GENOMIC DNA]</scope>
    <source>
        <strain evidence="9 11">Kongs-67</strain>
    </source>
</reference>
<comment type="similarity">
    <text evidence="6">Belongs to the radical SAM superfamily. Anaerobic sulfatase-maturating enzyme family.</text>
</comment>
<dbReference type="SFLD" id="SFLDG01067">
    <property type="entry name" value="SPASM/twitch_domain_containing"/>
    <property type="match status" value="1"/>
</dbReference>
<dbReference type="InterPro" id="IPR023885">
    <property type="entry name" value="4Fe4S-binding_SPASM_dom"/>
</dbReference>
<accession>A0AA91U2L3</accession>
<organism evidence="8 10">
    <name type="scientific">Halopseudomonas pelagia</name>
    <dbReference type="NCBI Taxonomy" id="553151"/>
    <lineage>
        <taxon>Bacteria</taxon>
        <taxon>Pseudomonadati</taxon>
        <taxon>Pseudomonadota</taxon>
        <taxon>Gammaproteobacteria</taxon>
        <taxon>Pseudomonadales</taxon>
        <taxon>Pseudomonadaceae</taxon>
        <taxon>Halopseudomonas</taxon>
    </lineage>
</organism>
<dbReference type="GO" id="GO:0016491">
    <property type="term" value="F:oxidoreductase activity"/>
    <property type="evidence" value="ECO:0007669"/>
    <property type="project" value="InterPro"/>
</dbReference>
<feature type="domain" description="Radical SAM core" evidence="7">
    <location>
        <begin position="86"/>
        <end position="304"/>
    </location>
</feature>
<dbReference type="InterPro" id="IPR023867">
    <property type="entry name" value="Sulphatase_maturase_rSAM"/>
</dbReference>
<reference evidence="8 10" key="1">
    <citation type="submission" date="2017-09" db="EMBL/GenBank/DDBJ databases">
        <title>Bacterial and phytoplankton interrelationship in Kongsfjorden, an Arctic fjord.</title>
        <authorList>
            <person name="Sinha R."/>
            <person name="Krishnan K."/>
        </authorList>
    </citation>
    <scope>NUCLEOTIDE SEQUENCE [LARGE SCALE GENOMIC DNA]</scope>
    <source>
        <strain evidence="8 10">58</strain>
    </source>
</reference>
<dbReference type="Proteomes" id="UP000243750">
    <property type="component" value="Unassembled WGS sequence"/>
</dbReference>
<dbReference type="PANTHER" id="PTHR43273:SF3">
    <property type="entry name" value="ANAEROBIC SULFATASE-MATURATING ENZYME HOMOLOG ASLB-RELATED"/>
    <property type="match status" value="1"/>
</dbReference>
<evidence type="ECO:0000313" key="9">
    <source>
        <dbReference type="EMBL" id="QFY55035.1"/>
    </source>
</evidence>
<dbReference type="SFLD" id="SFLDG01386">
    <property type="entry name" value="main_SPASM_domain-containing"/>
    <property type="match status" value="1"/>
</dbReference>
<evidence type="ECO:0000259" key="7">
    <source>
        <dbReference type="PROSITE" id="PS51918"/>
    </source>
</evidence>
<dbReference type="EMBL" id="NWMT01000112">
    <property type="protein sequence ID" value="PCC99261.1"/>
    <property type="molecule type" value="Genomic_DNA"/>
</dbReference>
<evidence type="ECO:0000313" key="8">
    <source>
        <dbReference type="EMBL" id="PCC99261.1"/>
    </source>
</evidence>
<evidence type="ECO:0000256" key="2">
    <source>
        <dbReference type="ARBA" id="ARBA00022691"/>
    </source>
</evidence>
<evidence type="ECO:0000256" key="4">
    <source>
        <dbReference type="ARBA" id="ARBA00023004"/>
    </source>
</evidence>
<evidence type="ECO:0000313" key="11">
    <source>
        <dbReference type="Proteomes" id="UP000344571"/>
    </source>
</evidence>
<keyword evidence="4" id="KW-0408">Iron</keyword>
<dbReference type="InterPro" id="IPR007197">
    <property type="entry name" value="rSAM"/>
</dbReference>
<dbReference type="Proteomes" id="UP000344571">
    <property type="component" value="Chromosome"/>
</dbReference>
<dbReference type="AlphaFoldDB" id="A0AA91U2L3"/>
<keyword evidence="5" id="KW-0411">Iron-sulfur</keyword>